<protein>
    <submittedName>
        <fullName evidence="2">Uncharacterized protein</fullName>
    </submittedName>
</protein>
<gene>
    <name evidence="2" type="ORF">AM593_06903</name>
</gene>
<dbReference type="Proteomes" id="UP000266721">
    <property type="component" value="Unassembled WGS sequence"/>
</dbReference>
<evidence type="ECO:0000256" key="1">
    <source>
        <dbReference type="SAM" id="MobiDB-lite"/>
    </source>
</evidence>
<organism evidence="2 3">
    <name type="scientific">Mytilus galloprovincialis</name>
    <name type="common">Mediterranean mussel</name>
    <dbReference type="NCBI Taxonomy" id="29158"/>
    <lineage>
        <taxon>Eukaryota</taxon>
        <taxon>Metazoa</taxon>
        <taxon>Spiralia</taxon>
        <taxon>Lophotrochozoa</taxon>
        <taxon>Mollusca</taxon>
        <taxon>Bivalvia</taxon>
        <taxon>Autobranchia</taxon>
        <taxon>Pteriomorphia</taxon>
        <taxon>Mytilida</taxon>
        <taxon>Mytiloidea</taxon>
        <taxon>Mytilidae</taxon>
        <taxon>Mytilinae</taxon>
        <taxon>Mytilus</taxon>
    </lineage>
</organism>
<dbReference type="AlphaFoldDB" id="A0A3L5TSJ9"/>
<accession>A0A3L5TSJ9</accession>
<feature type="compositionally biased region" description="Polar residues" evidence="1">
    <location>
        <begin position="99"/>
        <end position="116"/>
    </location>
</feature>
<dbReference type="EMBL" id="KV586030">
    <property type="protein sequence ID" value="OPL32906.1"/>
    <property type="molecule type" value="Genomic_DNA"/>
</dbReference>
<comment type="caution">
    <text evidence="2">The sequence shown here is derived from an EMBL/GenBank/DDBJ whole genome shotgun (WGS) entry which is preliminary data.</text>
</comment>
<feature type="region of interest" description="Disordered" evidence="1">
    <location>
        <begin position="96"/>
        <end position="123"/>
    </location>
</feature>
<feature type="non-terminal residue" evidence="2">
    <location>
        <position position="1"/>
    </location>
</feature>
<evidence type="ECO:0000313" key="2">
    <source>
        <dbReference type="EMBL" id="OPL32906.1"/>
    </source>
</evidence>
<reference evidence="2 3" key="1">
    <citation type="journal article" date="2016" name="PLoS ONE">
        <title>A First Insight into the Genome of the Filter-Feeder Mussel Mytilus galloprovincialis.</title>
        <authorList>
            <person name="Murgarella M."/>
            <person name="Puiu D."/>
            <person name="Novoa B."/>
            <person name="Figueras A."/>
            <person name="Posada D."/>
            <person name="Canchaya C."/>
        </authorList>
    </citation>
    <scope>NUCLEOTIDE SEQUENCE [LARGE SCALE GENOMIC DNA]</scope>
    <source>
        <tissue evidence="2">Muscle</tissue>
    </source>
</reference>
<sequence>LLKRSDFMERIPKNGDLLFNALQKLIQNKEPISPLLHPLVFTSANTQTTSMHAPSIPRPCVPILPRTQSTILPPSCSNSINSNKSFSNTVSTVPGILSPASSTVDTESASSDNGSVSDPEGME</sequence>
<evidence type="ECO:0000313" key="3">
    <source>
        <dbReference type="Proteomes" id="UP000266721"/>
    </source>
</evidence>
<keyword evidence="3" id="KW-1185">Reference proteome</keyword>
<proteinExistence type="predicted"/>
<name>A0A3L5TSJ9_MYTGA</name>